<gene>
    <name evidence="2" type="ORF">jaqu_09870</name>
</gene>
<dbReference type="AlphaFoldDB" id="A0A0D1EJT4"/>
<evidence type="ECO:0000256" key="1">
    <source>
        <dbReference type="SAM" id="MobiDB-lite"/>
    </source>
</evidence>
<reference evidence="2 3" key="1">
    <citation type="submission" date="2015-02" db="EMBL/GenBank/DDBJ databases">
        <title>Genome Sequence of Jannaschia aquimarina DSM28248, a member of the Roseobacter clade.</title>
        <authorList>
            <person name="Voget S."/>
            <person name="Daniel R."/>
        </authorList>
    </citation>
    <scope>NUCLEOTIDE SEQUENCE [LARGE SCALE GENOMIC DNA]</scope>
    <source>
        <strain evidence="2 3">GSW-M26</strain>
    </source>
</reference>
<feature type="region of interest" description="Disordered" evidence="1">
    <location>
        <begin position="31"/>
        <end position="51"/>
    </location>
</feature>
<dbReference type="EMBL" id="JYFE01000020">
    <property type="protein sequence ID" value="KIT17256.1"/>
    <property type="molecule type" value="Genomic_DNA"/>
</dbReference>
<dbReference type="STRING" id="935700.jaqu_09870"/>
<accession>A0A0D1EJT4</accession>
<evidence type="ECO:0000313" key="2">
    <source>
        <dbReference type="EMBL" id="KIT17256.1"/>
    </source>
</evidence>
<comment type="caution">
    <text evidence="2">The sequence shown here is derived from an EMBL/GenBank/DDBJ whole genome shotgun (WGS) entry which is preliminary data.</text>
</comment>
<protein>
    <submittedName>
        <fullName evidence="2">Uncharacterized protein</fullName>
    </submittedName>
</protein>
<dbReference type="PATRIC" id="fig|935700.4.peg.1030"/>
<name>A0A0D1EJT4_9RHOB</name>
<dbReference type="Proteomes" id="UP000032232">
    <property type="component" value="Unassembled WGS sequence"/>
</dbReference>
<organism evidence="2 3">
    <name type="scientific">Jannaschia aquimarina</name>
    <dbReference type="NCBI Taxonomy" id="935700"/>
    <lineage>
        <taxon>Bacteria</taxon>
        <taxon>Pseudomonadati</taxon>
        <taxon>Pseudomonadota</taxon>
        <taxon>Alphaproteobacteria</taxon>
        <taxon>Rhodobacterales</taxon>
        <taxon>Roseobacteraceae</taxon>
        <taxon>Jannaschia</taxon>
    </lineage>
</organism>
<keyword evidence="3" id="KW-1185">Reference proteome</keyword>
<proteinExistence type="predicted"/>
<evidence type="ECO:0000313" key="3">
    <source>
        <dbReference type="Proteomes" id="UP000032232"/>
    </source>
</evidence>
<sequence length="240" mass="25336">MTHASPLPASFGVRMPMHPYRVPCAPRVCTHDTGPVPGTPPARKRTGSSHRPALRGVGAAVALMLAGPAAAQEAGTCQSITSNVRYCAAEGAMLLGAAEPGEGAVGGPMPHIRAWYSNETDPFSGIMILAIPVTIAPGATVEPSNLYAVVRDTTDADGWEPGTFQDEWMAASDVMDGKVAVVGEFRGNAPTPGYGTNYVFDAWLDDRTIVAVMTIDDQKGVTQALRDQHRVTREGLQVRP</sequence>